<sequence>MSELDELNAHYDAMPPVRAMQVRAVHYDGRVLRLQAPLSHNVNDKACAFGGSLVSLMTLAGWGLMTLKLREAGIRAEVYVADSQVRYLAPLYADLEASARLADDVDWPSVLQAWQSRGRTRAGITASVAGPDGTVVADLQGRFAALRPA</sequence>
<evidence type="ECO:0000313" key="3">
    <source>
        <dbReference type="Proteomes" id="UP000623419"/>
    </source>
</evidence>
<dbReference type="RefSeq" id="WP_188663461.1">
    <property type="nucleotide sequence ID" value="NZ_BMKC01000002.1"/>
</dbReference>
<dbReference type="EMBL" id="BMKC01000002">
    <property type="protein sequence ID" value="GGA80544.1"/>
    <property type="molecule type" value="Genomic_DNA"/>
</dbReference>
<reference evidence="3" key="1">
    <citation type="journal article" date="2019" name="Int. J. Syst. Evol. Microbiol.">
        <title>The Global Catalogue of Microorganisms (GCM) 10K type strain sequencing project: providing services to taxonomists for standard genome sequencing and annotation.</title>
        <authorList>
            <consortium name="The Broad Institute Genomics Platform"/>
            <consortium name="The Broad Institute Genome Sequencing Center for Infectious Disease"/>
            <person name="Wu L."/>
            <person name="Ma J."/>
        </authorList>
    </citation>
    <scope>NUCLEOTIDE SEQUENCE [LARGE SCALE GENOMIC DNA]</scope>
    <source>
        <strain evidence="3">CGMCC 1.15905</strain>
    </source>
</reference>
<evidence type="ECO:0000259" key="1">
    <source>
        <dbReference type="Pfam" id="PF09500"/>
    </source>
</evidence>
<protein>
    <submittedName>
        <fullName evidence="2">Thioesterase</fullName>
    </submittedName>
</protein>
<feature type="domain" description="Thioesterase putative" evidence="1">
    <location>
        <begin position="11"/>
        <end position="146"/>
    </location>
</feature>
<dbReference type="Proteomes" id="UP000623419">
    <property type="component" value="Unassembled WGS sequence"/>
</dbReference>
<keyword evidence="3" id="KW-1185">Reference proteome</keyword>
<comment type="caution">
    <text evidence="2">The sequence shown here is derived from an EMBL/GenBank/DDBJ whole genome shotgun (WGS) entry which is preliminary data.</text>
</comment>
<name>A0ABQ1HKK3_9GAMM</name>
<dbReference type="NCBIfam" id="TIGR02447">
    <property type="entry name" value="yiiD_Cterm"/>
    <property type="match status" value="1"/>
</dbReference>
<gene>
    <name evidence="2" type="ORF">GCM10011521_18560</name>
</gene>
<evidence type="ECO:0000313" key="2">
    <source>
        <dbReference type="EMBL" id="GGA80544.1"/>
    </source>
</evidence>
<proteinExistence type="predicted"/>
<dbReference type="Pfam" id="PF09500">
    <property type="entry name" value="YiiD_C"/>
    <property type="match status" value="1"/>
</dbReference>
<dbReference type="InterPro" id="IPR012660">
    <property type="entry name" value="YiiD_C"/>
</dbReference>
<dbReference type="Gene3D" id="3.10.129.10">
    <property type="entry name" value="Hotdog Thioesterase"/>
    <property type="match status" value="1"/>
</dbReference>
<dbReference type="InterPro" id="IPR029069">
    <property type="entry name" value="HotDog_dom_sf"/>
</dbReference>
<accession>A0ABQ1HKK3</accession>
<organism evidence="2 3">
    <name type="scientific">Arenimonas soli</name>
    <dbReference type="NCBI Taxonomy" id="2269504"/>
    <lineage>
        <taxon>Bacteria</taxon>
        <taxon>Pseudomonadati</taxon>
        <taxon>Pseudomonadota</taxon>
        <taxon>Gammaproteobacteria</taxon>
        <taxon>Lysobacterales</taxon>
        <taxon>Lysobacteraceae</taxon>
        <taxon>Arenimonas</taxon>
    </lineage>
</organism>
<dbReference type="SUPFAM" id="SSF54637">
    <property type="entry name" value="Thioesterase/thiol ester dehydrase-isomerase"/>
    <property type="match status" value="1"/>
</dbReference>